<proteinExistence type="predicted"/>
<organism evidence="1 2">
    <name type="scientific">Dermacentor silvarum</name>
    <name type="common">Tick</name>
    <dbReference type="NCBI Taxonomy" id="543639"/>
    <lineage>
        <taxon>Eukaryota</taxon>
        <taxon>Metazoa</taxon>
        <taxon>Ecdysozoa</taxon>
        <taxon>Arthropoda</taxon>
        <taxon>Chelicerata</taxon>
        <taxon>Arachnida</taxon>
        <taxon>Acari</taxon>
        <taxon>Parasitiformes</taxon>
        <taxon>Ixodida</taxon>
        <taxon>Ixodoidea</taxon>
        <taxon>Ixodidae</taxon>
        <taxon>Rhipicephalinae</taxon>
        <taxon>Dermacentor</taxon>
    </lineage>
</organism>
<comment type="caution">
    <text evidence="1">The sequence shown here is derived from an EMBL/GenBank/DDBJ whole genome shotgun (WGS) entry which is preliminary data.</text>
</comment>
<protein>
    <submittedName>
        <fullName evidence="1">Uncharacterized protein</fullName>
    </submittedName>
</protein>
<accession>A0ACB8CT42</accession>
<evidence type="ECO:0000313" key="2">
    <source>
        <dbReference type="Proteomes" id="UP000821865"/>
    </source>
</evidence>
<evidence type="ECO:0000313" key="1">
    <source>
        <dbReference type="EMBL" id="KAH7950162.1"/>
    </source>
</evidence>
<gene>
    <name evidence="1" type="ORF">HPB49_020339</name>
</gene>
<dbReference type="EMBL" id="CM023474">
    <property type="protein sequence ID" value="KAH7950162.1"/>
    <property type="molecule type" value="Genomic_DNA"/>
</dbReference>
<reference evidence="1" key="1">
    <citation type="submission" date="2020-05" db="EMBL/GenBank/DDBJ databases">
        <title>Large-scale comparative analyses of tick genomes elucidate their genetic diversity and vector capacities.</title>
        <authorList>
            <person name="Jia N."/>
            <person name="Wang J."/>
            <person name="Shi W."/>
            <person name="Du L."/>
            <person name="Sun Y."/>
            <person name="Zhan W."/>
            <person name="Jiang J."/>
            <person name="Wang Q."/>
            <person name="Zhang B."/>
            <person name="Ji P."/>
            <person name="Sakyi L.B."/>
            <person name="Cui X."/>
            <person name="Yuan T."/>
            <person name="Jiang B."/>
            <person name="Yang W."/>
            <person name="Lam T.T.-Y."/>
            <person name="Chang Q."/>
            <person name="Ding S."/>
            <person name="Wang X."/>
            <person name="Zhu J."/>
            <person name="Ruan X."/>
            <person name="Zhao L."/>
            <person name="Wei J."/>
            <person name="Que T."/>
            <person name="Du C."/>
            <person name="Cheng J."/>
            <person name="Dai P."/>
            <person name="Han X."/>
            <person name="Huang E."/>
            <person name="Gao Y."/>
            <person name="Liu J."/>
            <person name="Shao H."/>
            <person name="Ye R."/>
            <person name="Li L."/>
            <person name="Wei W."/>
            <person name="Wang X."/>
            <person name="Wang C."/>
            <person name="Yang T."/>
            <person name="Huo Q."/>
            <person name="Li W."/>
            <person name="Guo W."/>
            <person name="Chen H."/>
            <person name="Zhou L."/>
            <person name="Ni X."/>
            <person name="Tian J."/>
            <person name="Zhou Y."/>
            <person name="Sheng Y."/>
            <person name="Liu T."/>
            <person name="Pan Y."/>
            <person name="Xia L."/>
            <person name="Li J."/>
            <person name="Zhao F."/>
            <person name="Cao W."/>
        </authorList>
    </citation>
    <scope>NUCLEOTIDE SEQUENCE</scope>
    <source>
        <strain evidence="1">Dsil-2018</strain>
    </source>
</reference>
<keyword evidence="2" id="KW-1185">Reference proteome</keyword>
<sequence length="424" mass="47511">MGRSRTNRARRHFKYDSVSNKSICQIENCQHVVSGDHGGNLERHLQRRHKEVYDSILADNASSTKRVVSDEVEGCPAAKQRQVDIQSMFQPTSSKCVLLEITEDSIMNSCVELVTRNGRPFRLIDDSGFRKIIDPVLKALSAKLQRLLRTRSRNKPNAREKKFENRLKIDCESRLDRALLGVNVQYAENGKLILQPLTMKELFNIHIAEYLTSQVKSTLSRYDLSVAQVYSVTTDNGANMLKAVHLLGETDHETDASSSDEEVDSGYPEFEHCGCLLDNAEDAEGLGLDGAEFKLGVRCAAHTLQLAVSDALKDSGSNTLVAQCRALAKKFRAQSAVGLIRKQGLRNPIIDCPTRWMSTLVMLTRLVELKDLAKDFLPHNETASWTESIWAKVEMLIESLQPAQEATKMLQAEQLTIGDFYGAW</sequence>
<dbReference type="Proteomes" id="UP000821865">
    <property type="component" value="Chromosome 5"/>
</dbReference>
<name>A0ACB8CT42_DERSI</name>